<name>A0A640UXL6_9ACTN</name>
<feature type="chain" id="PRO_5025042521" description="Repetin" evidence="2">
    <location>
        <begin position="24"/>
        <end position="211"/>
    </location>
</feature>
<keyword evidence="2" id="KW-0732">Signal</keyword>
<accession>A0A640UXL6</accession>
<feature type="region of interest" description="Disordered" evidence="1">
    <location>
        <begin position="192"/>
        <end position="211"/>
    </location>
</feature>
<gene>
    <name evidence="3" type="ORF">Stube_39080</name>
</gene>
<reference evidence="3 4" key="1">
    <citation type="submission" date="2019-12" db="EMBL/GenBank/DDBJ databases">
        <title>Whole genome shotgun sequence of Streptomyces tubercidicus NBRC 13090.</title>
        <authorList>
            <person name="Ichikawa N."/>
            <person name="Kimura A."/>
            <person name="Kitahashi Y."/>
            <person name="Komaki H."/>
            <person name="Tamura T."/>
        </authorList>
    </citation>
    <scope>NUCLEOTIDE SEQUENCE [LARGE SCALE GENOMIC DNA]</scope>
    <source>
        <strain evidence="3 4">NBRC 13090</strain>
    </source>
</reference>
<protein>
    <recommendedName>
        <fullName evidence="5">Repetin</fullName>
    </recommendedName>
</protein>
<proteinExistence type="predicted"/>
<organism evidence="3 4">
    <name type="scientific">Streptomyces tubercidicus</name>
    <dbReference type="NCBI Taxonomy" id="47759"/>
    <lineage>
        <taxon>Bacteria</taxon>
        <taxon>Bacillati</taxon>
        <taxon>Actinomycetota</taxon>
        <taxon>Actinomycetes</taxon>
        <taxon>Kitasatosporales</taxon>
        <taxon>Streptomycetaceae</taxon>
        <taxon>Streptomyces</taxon>
    </lineage>
</organism>
<evidence type="ECO:0000313" key="3">
    <source>
        <dbReference type="EMBL" id="GFE39235.1"/>
    </source>
</evidence>
<keyword evidence="4" id="KW-1185">Reference proteome</keyword>
<evidence type="ECO:0000256" key="2">
    <source>
        <dbReference type="SAM" id="SignalP"/>
    </source>
</evidence>
<evidence type="ECO:0008006" key="5">
    <source>
        <dbReference type="Google" id="ProtNLM"/>
    </source>
</evidence>
<comment type="caution">
    <text evidence="3">The sequence shown here is derived from an EMBL/GenBank/DDBJ whole genome shotgun (WGS) entry which is preliminary data.</text>
</comment>
<sequence>MVGTGAAVAMLVALTGLTPAASAAPSGAAEASTAPAGLARVSGQARVFYVYSPRDDIRFSVDAKAAPFSRPVDGLPQGMPTDARGTVTISHWSPEKKQGRRAEAAVDCLATGGDTATLSAVVTKSEDPDEIGERLGFSVKSGGPGKGRFGFSWAVSNVDVVDGKAVFPHVGTCMAPAPFASVTKGGFKVRHAELPPLPTGWGKRADGGSSR</sequence>
<feature type="signal peptide" evidence="2">
    <location>
        <begin position="1"/>
        <end position="23"/>
    </location>
</feature>
<dbReference type="AlphaFoldDB" id="A0A640UXL6"/>
<evidence type="ECO:0000313" key="4">
    <source>
        <dbReference type="Proteomes" id="UP000431826"/>
    </source>
</evidence>
<evidence type="ECO:0000256" key="1">
    <source>
        <dbReference type="SAM" id="MobiDB-lite"/>
    </source>
</evidence>
<dbReference type="EMBL" id="BLIR01000001">
    <property type="protein sequence ID" value="GFE39235.1"/>
    <property type="molecule type" value="Genomic_DNA"/>
</dbReference>
<dbReference type="Proteomes" id="UP000431826">
    <property type="component" value="Unassembled WGS sequence"/>
</dbReference>